<dbReference type="Proteomes" id="UP000001625">
    <property type="component" value="Chromosome"/>
</dbReference>
<dbReference type="AlphaFoldDB" id="D5CQ87"/>
<dbReference type="PANTHER" id="PTHR23028">
    <property type="entry name" value="ACETYLTRANSFERASE"/>
    <property type="match status" value="1"/>
</dbReference>
<dbReference type="InterPro" id="IPR002656">
    <property type="entry name" value="Acyl_transf_3_dom"/>
</dbReference>
<keyword evidence="1" id="KW-0812">Transmembrane</keyword>
<organism evidence="3 4">
    <name type="scientific">Sideroxydans lithotrophicus (strain ES-1)</name>
    <dbReference type="NCBI Taxonomy" id="580332"/>
    <lineage>
        <taxon>Bacteria</taxon>
        <taxon>Pseudomonadati</taxon>
        <taxon>Pseudomonadota</taxon>
        <taxon>Betaproteobacteria</taxon>
        <taxon>Nitrosomonadales</taxon>
        <taxon>Gallionellaceae</taxon>
        <taxon>Sideroxydans</taxon>
    </lineage>
</organism>
<evidence type="ECO:0000313" key="4">
    <source>
        <dbReference type="Proteomes" id="UP000001625"/>
    </source>
</evidence>
<keyword evidence="3" id="KW-0012">Acyltransferase</keyword>
<keyword evidence="1" id="KW-1133">Transmembrane helix</keyword>
<feature type="transmembrane region" description="Helical" evidence="1">
    <location>
        <begin position="179"/>
        <end position="197"/>
    </location>
</feature>
<dbReference type="GO" id="GO:0016747">
    <property type="term" value="F:acyltransferase activity, transferring groups other than amino-acyl groups"/>
    <property type="evidence" value="ECO:0007669"/>
    <property type="project" value="InterPro"/>
</dbReference>
<dbReference type="EMBL" id="CP001965">
    <property type="protein sequence ID" value="ADE13108.1"/>
    <property type="molecule type" value="Genomic_DNA"/>
</dbReference>
<name>D5CQ87_SIDLE</name>
<dbReference type="eggNOG" id="COG1835">
    <property type="taxonomic scope" value="Bacteria"/>
</dbReference>
<dbReference type="PANTHER" id="PTHR23028:SF53">
    <property type="entry name" value="ACYL_TRANSF_3 DOMAIN-CONTAINING PROTEIN"/>
    <property type="match status" value="1"/>
</dbReference>
<dbReference type="Pfam" id="PF01757">
    <property type="entry name" value="Acyl_transf_3"/>
    <property type="match status" value="1"/>
</dbReference>
<dbReference type="GO" id="GO:0000271">
    <property type="term" value="P:polysaccharide biosynthetic process"/>
    <property type="evidence" value="ECO:0007669"/>
    <property type="project" value="TreeGrafter"/>
</dbReference>
<feature type="transmembrane region" description="Helical" evidence="1">
    <location>
        <begin position="241"/>
        <end position="260"/>
    </location>
</feature>
<dbReference type="STRING" id="580332.Slit_2883"/>
<feature type="transmembrane region" description="Helical" evidence="1">
    <location>
        <begin position="293"/>
        <end position="312"/>
    </location>
</feature>
<feature type="domain" description="Acyltransferase 3" evidence="2">
    <location>
        <begin position="18"/>
        <end position="335"/>
    </location>
</feature>
<dbReference type="InterPro" id="IPR050879">
    <property type="entry name" value="Acyltransferase_3"/>
</dbReference>
<reference evidence="3 4" key="1">
    <citation type="submission" date="2010-03" db="EMBL/GenBank/DDBJ databases">
        <title>Complete sequence of Sideroxydans lithotrophicus ES-1.</title>
        <authorList>
            <consortium name="US DOE Joint Genome Institute"/>
            <person name="Lucas S."/>
            <person name="Copeland A."/>
            <person name="Lapidus A."/>
            <person name="Cheng J.-F."/>
            <person name="Bruce D."/>
            <person name="Goodwin L."/>
            <person name="Pitluck S."/>
            <person name="Munk A.C."/>
            <person name="Detter J.C."/>
            <person name="Han C."/>
            <person name="Tapia R."/>
            <person name="Larimer F."/>
            <person name="Land M."/>
            <person name="Hauser L."/>
            <person name="Kyrpides N."/>
            <person name="Ivanova N."/>
            <person name="Emerson D."/>
            <person name="Woyke T."/>
        </authorList>
    </citation>
    <scope>NUCLEOTIDE SEQUENCE [LARGE SCALE GENOMIC DNA]</scope>
    <source>
        <strain evidence="3 4">ES-1</strain>
    </source>
</reference>
<evidence type="ECO:0000259" key="2">
    <source>
        <dbReference type="Pfam" id="PF01757"/>
    </source>
</evidence>
<evidence type="ECO:0000313" key="3">
    <source>
        <dbReference type="EMBL" id="ADE13108.1"/>
    </source>
</evidence>
<dbReference type="RefSeq" id="WP_013031004.1">
    <property type="nucleotide sequence ID" value="NC_013959.1"/>
</dbReference>
<proteinExistence type="predicted"/>
<evidence type="ECO:0000256" key="1">
    <source>
        <dbReference type="SAM" id="Phobius"/>
    </source>
</evidence>
<dbReference type="KEGG" id="slt:Slit_2883"/>
<protein>
    <submittedName>
        <fullName evidence="3">Acyltransferase 3</fullName>
    </submittedName>
</protein>
<feature type="transmembrane region" description="Helical" evidence="1">
    <location>
        <begin position="22"/>
        <end position="39"/>
    </location>
</feature>
<accession>D5CQ87</accession>
<keyword evidence="3" id="KW-0808">Transferase</keyword>
<sequence>MQESPQNKVSVDRRLRVNNFDLLRFVFAFIVFLVHAYVLSGADSLSILSEIFSSEIAVKSFFVVSGFLIFMSYENSKDVGNYFSKRARRIYPAYIFVVVACAVLGMIFSKYSWHEYISLELAKYILANLVFLNFMHPSLPGVFEHNSLQAINGALWTLKIEVMFYLLVPVVVRAFRKYGRMKVIFLLYACSVIYSIYMEYMANKTGAGFYLELQRQLPGQLVYFIAGATSYYYFQHFAKYAPWLALLAVTAFALKSWLPWIAVQPIALGVLVIYFACIFSYVGNFGKYGDFSYGVYIVHFPILQLLISFGLFNTHPWLMLLSAGFMVVTTAYFLWHFVEKRFLRKSSHYVAVNQE</sequence>
<keyword evidence="1" id="KW-0472">Membrane</keyword>
<feature type="transmembrane region" description="Helical" evidence="1">
    <location>
        <begin position="266"/>
        <end position="286"/>
    </location>
</feature>
<dbReference type="GO" id="GO:0016020">
    <property type="term" value="C:membrane"/>
    <property type="evidence" value="ECO:0007669"/>
    <property type="project" value="TreeGrafter"/>
</dbReference>
<feature type="transmembrane region" description="Helical" evidence="1">
    <location>
        <begin position="217"/>
        <end position="234"/>
    </location>
</feature>
<gene>
    <name evidence="3" type="ordered locus">Slit_2883</name>
</gene>
<keyword evidence="4" id="KW-1185">Reference proteome</keyword>
<feature type="transmembrane region" description="Helical" evidence="1">
    <location>
        <begin position="318"/>
        <end position="338"/>
    </location>
</feature>
<feature type="transmembrane region" description="Helical" evidence="1">
    <location>
        <begin position="91"/>
        <end position="109"/>
    </location>
</feature>
<feature type="transmembrane region" description="Helical" evidence="1">
    <location>
        <begin position="151"/>
        <end position="172"/>
    </location>
</feature>
<feature type="transmembrane region" description="Helical" evidence="1">
    <location>
        <begin position="51"/>
        <end position="71"/>
    </location>
</feature>
<dbReference type="HOGENOM" id="CLU_005679_0_0_4"/>